<comment type="subcellular location">
    <subcellularLocation>
        <location evidence="1">Cell inner membrane</location>
        <topology evidence="1">Multi-pass membrane protein</topology>
    </subcellularLocation>
</comment>
<dbReference type="SUPFAM" id="SSF103473">
    <property type="entry name" value="MFS general substrate transporter"/>
    <property type="match status" value="1"/>
</dbReference>
<dbReference type="AlphaFoldDB" id="A0A2Z5G449"/>
<feature type="transmembrane region" description="Helical" evidence="6">
    <location>
        <begin position="313"/>
        <end position="333"/>
    </location>
</feature>
<evidence type="ECO:0000256" key="4">
    <source>
        <dbReference type="ARBA" id="ARBA00022989"/>
    </source>
</evidence>
<gene>
    <name evidence="7" type="ORF">ACPOL_4640</name>
</gene>
<dbReference type="Gene3D" id="1.20.1250.20">
    <property type="entry name" value="MFS general substrate transporter like domains"/>
    <property type="match status" value="2"/>
</dbReference>
<feature type="transmembrane region" description="Helical" evidence="6">
    <location>
        <begin position="400"/>
        <end position="417"/>
    </location>
</feature>
<dbReference type="Pfam" id="PF07690">
    <property type="entry name" value="MFS_1"/>
    <property type="match status" value="1"/>
</dbReference>
<feature type="transmembrane region" description="Helical" evidence="6">
    <location>
        <begin position="288"/>
        <end position="306"/>
    </location>
</feature>
<proteinExistence type="predicted"/>
<feature type="transmembrane region" description="Helical" evidence="6">
    <location>
        <begin position="195"/>
        <end position="217"/>
    </location>
</feature>
<evidence type="ECO:0000256" key="5">
    <source>
        <dbReference type="ARBA" id="ARBA00023136"/>
    </source>
</evidence>
<feature type="transmembrane region" description="Helical" evidence="6">
    <location>
        <begin position="123"/>
        <end position="153"/>
    </location>
</feature>
<feature type="transmembrane region" description="Helical" evidence="6">
    <location>
        <begin position="30"/>
        <end position="50"/>
    </location>
</feature>
<feature type="transmembrane region" description="Helical" evidence="6">
    <location>
        <begin position="248"/>
        <end position="268"/>
    </location>
</feature>
<evidence type="ECO:0000256" key="6">
    <source>
        <dbReference type="SAM" id="Phobius"/>
    </source>
</evidence>
<dbReference type="OrthoDB" id="9786665at2"/>
<name>A0A2Z5G449_9BACT</name>
<feature type="transmembrane region" description="Helical" evidence="6">
    <location>
        <begin position="165"/>
        <end position="189"/>
    </location>
</feature>
<feature type="transmembrane region" description="Helical" evidence="6">
    <location>
        <begin position="97"/>
        <end position="117"/>
    </location>
</feature>
<evidence type="ECO:0000256" key="3">
    <source>
        <dbReference type="ARBA" id="ARBA00022692"/>
    </source>
</evidence>
<evidence type="ECO:0000256" key="1">
    <source>
        <dbReference type="ARBA" id="ARBA00004429"/>
    </source>
</evidence>
<accession>A0A2Z5G449</accession>
<evidence type="ECO:0000256" key="2">
    <source>
        <dbReference type="ARBA" id="ARBA00022475"/>
    </source>
</evidence>
<sequence>MTMAKLEQIRNAQVVTIADSSDRSIKTRGAGALLGLVYLISFFCGLAQSFEGVFLPEFKEYFHLSYQQQMYIVFAKNLPFVAALAVGWLVRRKGYKNTLAVAMFLYAAGTLLLVPGLRTEKYWMVLLGFMTIGGGFTFQMVAANPLMSALGLAEGASSRLNFGNALGAVAQIIAPATLTVIIPVSAVLAREKMTYIEQLFLSLGIALIAVAAAVVIFPDVTVSQVGPNAASIRSQTCHQSIWSRRKAIWDFIVIFLLLGVEASLFSLFRNYLESPDVAALSAHSSQRLFTAFFGLFALGRLTASWIQRHIRPIFQMNAHLLASAFCVMALVFAKGATAISVFLALGFLVSIFFPTFYGMSIERAGDLAPQASGLLTVGFLGCAIVPVVQGGLADMIGLRHSFWLCAGVYLLIVVYVSRMHTREKSSASADAHAIFVRN</sequence>
<dbReference type="InterPro" id="IPR011701">
    <property type="entry name" value="MFS"/>
</dbReference>
<keyword evidence="5 6" id="KW-0472">Membrane</keyword>
<keyword evidence="8" id="KW-1185">Reference proteome</keyword>
<dbReference type="Proteomes" id="UP000253606">
    <property type="component" value="Chromosome"/>
</dbReference>
<dbReference type="GO" id="GO:0005886">
    <property type="term" value="C:plasma membrane"/>
    <property type="evidence" value="ECO:0007669"/>
    <property type="project" value="UniProtKB-SubCell"/>
</dbReference>
<feature type="transmembrane region" description="Helical" evidence="6">
    <location>
        <begin position="339"/>
        <end position="359"/>
    </location>
</feature>
<dbReference type="GO" id="GO:0022857">
    <property type="term" value="F:transmembrane transporter activity"/>
    <property type="evidence" value="ECO:0007669"/>
    <property type="project" value="InterPro"/>
</dbReference>
<protein>
    <submittedName>
        <fullName evidence="7">Putative mannose transporter, GGP family</fullName>
    </submittedName>
</protein>
<feature type="transmembrane region" description="Helical" evidence="6">
    <location>
        <begin position="371"/>
        <end position="388"/>
    </location>
</feature>
<keyword evidence="4 6" id="KW-1133">Transmembrane helix</keyword>
<dbReference type="PANTHER" id="PTHR43702:SF3">
    <property type="entry name" value="PROTEIN TSGA"/>
    <property type="match status" value="1"/>
</dbReference>
<dbReference type="PANTHER" id="PTHR43702">
    <property type="entry name" value="L-FUCOSE-PROTON SYMPORTER"/>
    <property type="match status" value="1"/>
</dbReference>
<dbReference type="KEGG" id="abas:ACPOL_4640"/>
<evidence type="ECO:0000313" key="7">
    <source>
        <dbReference type="EMBL" id="AXC13912.1"/>
    </source>
</evidence>
<reference evidence="7 8" key="1">
    <citation type="journal article" date="2018" name="Front. Microbiol.">
        <title>Hydrolytic Capabilities as a Key to Environmental Success: Chitinolytic and Cellulolytic Acidobacteria From Acidic Sub-arctic Soils and Boreal Peatlands.</title>
        <authorList>
            <person name="Belova S.E."/>
            <person name="Ravin N.V."/>
            <person name="Pankratov T.A."/>
            <person name="Rakitin A.L."/>
            <person name="Ivanova A.A."/>
            <person name="Beletsky A.V."/>
            <person name="Mardanov A.V."/>
            <person name="Sinninghe Damste J.S."/>
            <person name="Dedysh S.N."/>
        </authorList>
    </citation>
    <scope>NUCLEOTIDE SEQUENCE [LARGE SCALE GENOMIC DNA]</scope>
    <source>
        <strain evidence="7 8">SBC82</strain>
    </source>
</reference>
<dbReference type="EMBL" id="CP030840">
    <property type="protein sequence ID" value="AXC13912.1"/>
    <property type="molecule type" value="Genomic_DNA"/>
</dbReference>
<dbReference type="InterPro" id="IPR036259">
    <property type="entry name" value="MFS_trans_sf"/>
</dbReference>
<organism evidence="7 8">
    <name type="scientific">Acidisarcina polymorpha</name>
    <dbReference type="NCBI Taxonomy" id="2211140"/>
    <lineage>
        <taxon>Bacteria</taxon>
        <taxon>Pseudomonadati</taxon>
        <taxon>Acidobacteriota</taxon>
        <taxon>Terriglobia</taxon>
        <taxon>Terriglobales</taxon>
        <taxon>Acidobacteriaceae</taxon>
        <taxon>Acidisarcina</taxon>
    </lineage>
</organism>
<keyword evidence="3 6" id="KW-0812">Transmembrane</keyword>
<dbReference type="InterPro" id="IPR050375">
    <property type="entry name" value="MFS_TsgA-like"/>
</dbReference>
<evidence type="ECO:0000313" key="8">
    <source>
        <dbReference type="Proteomes" id="UP000253606"/>
    </source>
</evidence>
<keyword evidence="2" id="KW-1003">Cell membrane</keyword>
<feature type="transmembrane region" description="Helical" evidence="6">
    <location>
        <begin position="70"/>
        <end position="90"/>
    </location>
</feature>